<protein>
    <recommendedName>
        <fullName evidence="1">Protein FAR1-RELATED SEQUENCE</fullName>
    </recommendedName>
</protein>
<keyword evidence="1" id="KW-0863">Zinc-finger</keyword>
<dbReference type="InterPro" id="IPR031052">
    <property type="entry name" value="FHY3/FAR1"/>
</dbReference>
<reference evidence="2 3" key="1">
    <citation type="journal article" date="2021" name="BMC Genomics">
        <title>Datura genome reveals duplications of psychoactive alkaloid biosynthetic genes and high mutation rate following tissue culture.</title>
        <authorList>
            <person name="Rajewski A."/>
            <person name="Carter-House D."/>
            <person name="Stajich J."/>
            <person name="Litt A."/>
        </authorList>
    </citation>
    <scope>NUCLEOTIDE SEQUENCE [LARGE SCALE GENOMIC DNA]</scope>
    <source>
        <strain evidence="2">AR-01</strain>
    </source>
</reference>
<keyword evidence="1" id="KW-0539">Nucleus</keyword>
<keyword evidence="3" id="KW-1185">Reference proteome</keyword>
<organism evidence="2 3">
    <name type="scientific">Datura stramonium</name>
    <name type="common">Jimsonweed</name>
    <name type="synonym">Common thornapple</name>
    <dbReference type="NCBI Taxonomy" id="4076"/>
    <lineage>
        <taxon>Eukaryota</taxon>
        <taxon>Viridiplantae</taxon>
        <taxon>Streptophyta</taxon>
        <taxon>Embryophyta</taxon>
        <taxon>Tracheophyta</taxon>
        <taxon>Spermatophyta</taxon>
        <taxon>Magnoliopsida</taxon>
        <taxon>eudicotyledons</taxon>
        <taxon>Gunneridae</taxon>
        <taxon>Pentapetalae</taxon>
        <taxon>asterids</taxon>
        <taxon>lamiids</taxon>
        <taxon>Solanales</taxon>
        <taxon>Solanaceae</taxon>
        <taxon>Solanoideae</taxon>
        <taxon>Datureae</taxon>
        <taxon>Datura</taxon>
    </lineage>
</organism>
<evidence type="ECO:0000313" key="2">
    <source>
        <dbReference type="EMBL" id="MCE2056128.1"/>
    </source>
</evidence>
<comment type="similarity">
    <text evidence="1">Belongs to the FHY3/FAR1 family.</text>
</comment>
<comment type="caution">
    <text evidence="2">The sequence shown here is derived from an EMBL/GenBank/DDBJ whole genome shotgun (WGS) entry which is preliminary data.</text>
</comment>
<gene>
    <name evidence="2" type="ORF">HAX54_044096</name>
</gene>
<keyword evidence="1" id="KW-0479">Metal-binding</keyword>
<dbReference type="PANTHER" id="PTHR31669:SF236">
    <property type="entry name" value="PROTEIN FAR1-RELATED SEQUENCE"/>
    <property type="match status" value="1"/>
</dbReference>
<accession>A0ABS8W432</accession>
<evidence type="ECO:0000256" key="1">
    <source>
        <dbReference type="RuleBase" id="RU367018"/>
    </source>
</evidence>
<sequence length="126" mass="14068">MDGLSLNTKPIIDDETGGIDIDEERRMTEYAGQSGVIEGKNPAHPDVGMEFETYEDVYYFYNCYAKVQGFGVRAVRVIHGIGRVGKAVVEVLLCLWLIQPEGFLCRHALCVLSQNGLEEIPPQHIL</sequence>
<dbReference type="PANTHER" id="PTHR31669">
    <property type="entry name" value="PROTEIN FAR1-RELATED SEQUENCE 10-RELATED"/>
    <property type="match status" value="1"/>
</dbReference>
<dbReference type="EMBL" id="JACEIK010006684">
    <property type="protein sequence ID" value="MCE2056128.1"/>
    <property type="molecule type" value="Genomic_DNA"/>
</dbReference>
<dbReference type="Proteomes" id="UP000823775">
    <property type="component" value="Unassembled WGS sequence"/>
</dbReference>
<name>A0ABS8W432_DATST</name>
<keyword evidence="1" id="KW-0862">Zinc</keyword>
<evidence type="ECO:0000313" key="3">
    <source>
        <dbReference type="Proteomes" id="UP000823775"/>
    </source>
</evidence>
<comment type="subcellular location">
    <subcellularLocation>
        <location evidence="1">Nucleus</location>
    </subcellularLocation>
</comment>
<comment type="function">
    <text evidence="1">Putative transcription activator involved in regulating light control of development.</text>
</comment>
<proteinExistence type="inferred from homology"/>